<evidence type="ECO:0000256" key="1">
    <source>
        <dbReference type="SAM" id="Coils"/>
    </source>
</evidence>
<keyword evidence="1" id="KW-0175">Coiled coil</keyword>
<proteinExistence type="predicted"/>
<name>A0A8H6YHD0_9AGAR</name>
<dbReference type="Gene3D" id="1.20.1280.50">
    <property type="match status" value="1"/>
</dbReference>
<comment type="caution">
    <text evidence="3">The sequence shown here is derived from an EMBL/GenBank/DDBJ whole genome shotgun (WGS) entry which is preliminary data.</text>
</comment>
<dbReference type="PANTHER" id="PTHR38926">
    <property type="entry name" value="F-BOX DOMAIN CONTAINING PROTEIN, EXPRESSED"/>
    <property type="match status" value="1"/>
</dbReference>
<reference evidence="3" key="1">
    <citation type="submission" date="2020-05" db="EMBL/GenBank/DDBJ databases">
        <title>Mycena genomes resolve the evolution of fungal bioluminescence.</title>
        <authorList>
            <person name="Tsai I.J."/>
        </authorList>
    </citation>
    <scope>NUCLEOTIDE SEQUENCE</scope>
    <source>
        <strain evidence="3">160909Yilan</strain>
    </source>
</reference>
<evidence type="ECO:0000313" key="4">
    <source>
        <dbReference type="Proteomes" id="UP000623467"/>
    </source>
</evidence>
<dbReference type="AlphaFoldDB" id="A0A8H6YHD0"/>
<accession>A0A8H6YHD0</accession>
<feature type="domain" description="F-box" evidence="2">
    <location>
        <begin position="84"/>
        <end position="151"/>
    </location>
</feature>
<dbReference type="Proteomes" id="UP000623467">
    <property type="component" value="Unassembled WGS sequence"/>
</dbReference>
<organism evidence="3 4">
    <name type="scientific">Mycena sanguinolenta</name>
    <dbReference type="NCBI Taxonomy" id="230812"/>
    <lineage>
        <taxon>Eukaryota</taxon>
        <taxon>Fungi</taxon>
        <taxon>Dikarya</taxon>
        <taxon>Basidiomycota</taxon>
        <taxon>Agaricomycotina</taxon>
        <taxon>Agaricomycetes</taxon>
        <taxon>Agaricomycetidae</taxon>
        <taxon>Agaricales</taxon>
        <taxon>Marasmiineae</taxon>
        <taxon>Mycenaceae</taxon>
        <taxon>Mycena</taxon>
    </lineage>
</organism>
<dbReference type="Pfam" id="PF12937">
    <property type="entry name" value="F-box-like"/>
    <property type="match status" value="1"/>
</dbReference>
<dbReference type="SUPFAM" id="SSF52047">
    <property type="entry name" value="RNI-like"/>
    <property type="match status" value="1"/>
</dbReference>
<keyword evidence="4" id="KW-1185">Reference proteome</keyword>
<feature type="coiled-coil region" evidence="1">
    <location>
        <begin position="39"/>
        <end position="73"/>
    </location>
</feature>
<gene>
    <name evidence="3" type="ORF">MSAN_01211600</name>
</gene>
<dbReference type="OrthoDB" id="3365698at2759"/>
<evidence type="ECO:0000259" key="2">
    <source>
        <dbReference type="Pfam" id="PF12937"/>
    </source>
</evidence>
<protein>
    <submittedName>
        <fullName evidence="3">F-box domain-containing protein</fullName>
    </submittedName>
</protein>
<sequence length="532" mass="60702">MSTIDWDPKDGFPEFPESDFIRDLLRSHSTPPPNISSTVSFLAEELEKCDKRIAELEEELDRLETRREALAAYHQDCSSLLAPIRRLPPEILTDIFQLCRPSEPDFSRSKSKAYCGIAHLGQESLLWVSQVCVLWHTIVMSTPSLWTTISLHGCALRGTRQQFETTMELLGLAFERSGSLPLNVQFDSLEKNCTRYRHALELIASHSARWKSAKFMTHPSDFVYLSRVKGNLPLLTTLELYIGGTGVEKLDFLEFLPSVKNLTVYGSIQSCMPRLPLRGLVTYKCLALQPNAIASTVASMSRLSHPCAVHVEVDVENWMQAYSSGLRIPETSSNMSELSLKLTQTFFRPTRCFQTLEEIFAALTLPALRELSFMADRDPLPWPHEQFMSFSIRSSFHHHLHCLDLFRVHITESELVDCLSTLPALQELSIADRFPRPLVSDTFLTTLTLTPERSTCLVPHLRVLDCISDFRFDDNIYLAFLMSRCGSAASSQAPFVSRMRCSMEYYRRLMDANVVARIEHMCAQRVLRFEWQ</sequence>
<evidence type="ECO:0000313" key="3">
    <source>
        <dbReference type="EMBL" id="KAF7358726.1"/>
    </source>
</evidence>
<dbReference type="EMBL" id="JACAZH010000009">
    <property type="protein sequence ID" value="KAF7358726.1"/>
    <property type="molecule type" value="Genomic_DNA"/>
</dbReference>
<dbReference type="InterPro" id="IPR001810">
    <property type="entry name" value="F-box_dom"/>
</dbReference>
<dbReference type="PANTHER" id="PTHR38926:SF5">
    <property type="entry name" value="F-BOX AND LEUCINE-RICH REPEAT PROTEIN 6"/>
    <property type="match status" value="1"/>
</dbReference>